<sequence>MFRATKSASKIISRSYATANVKAPLALHGIEGRYATALFQAAVTKNQLEKVETDLTKLSQQMSKNAKLNEVLSSPLAGKVVKEKVLNSFPGLSETTSNFFNLLAENNRVNMIHEIIAEYTNLMKAYKGIVPVKVTTAAPLDNKSLSQIKDIVGSRNLVKNFKQLEIVNTVNPSIIGGMVVEFGDFTVDMSVSSKIAKLDKLLTGNSIISYPTYHF</sequence>
<keyword evidence="10" id="KW-1185">Reference proteome</keyword>
<dbReference type="AlphaFoldDB" id="A0A1R1YNN9"/>
<dbReference type="InterPro" id="IPR000711">
    <property type="entry name" value="ATPase_OSCP/dsu"/>
</dbReference>
<keyword evidence="7" id="KW-0472">Membrane</keyword>
<evidence type="ECO:0000256" key="5">
    <source>
        <dbReference type="ARBA" id="ARBA00022781"/>
    </source>
</evidence>
<dbReference type="EMBL" id="LSSM01000561">
    <property type="protein sequence ID" value="OMJ28529.1"/>
    <property type="molecule type" value="Genomic_DNA"/>
</dbReference>
<evidence type="ECO:0000256" key="1">
    <source>
        <dbReference type="ARBA" id="ARBA00004370"/>
    </source>
</evidence>
<keyword evidence="4" id="KW-0813">Transport</keyword>
<dbReference type="InterPro" id="IPR026015">
    <property type="entry name" value="ATP_synth_OSCP/delta_N_sf"/>
</dbReference>
<dbReference type="Pfam" id="PF00213">
    <property type="entry name" value="OSCP"/>
    <property type="match status" value="1"/>
</dbReference>
<reference evidence="10" key="1">
    <citation type="submission" date="2017-01" db="EMBL/GenBank/DDBJ databases">
        <authorList>
            <person name="Wang Y."/>
            <person name="White M."/>
            <person name="Kvist S."/>
            <person name="Moncalvo J.-M."/>
        </authorList>
    </citation>
    <scope>NUCLEOTIDE SEQUENCE [LARGE SCALE GENOMIC DNA]</scope>
    <source>
        <strain evidence="10">ID-206-W2</strain>
    </source>
</reference>
<evidence type="ECO:0000313" key="9">
    <source>
        <dbReference type="EMBL" id="OMJ28529.1"/>
    </source>
</evidence>
<name>A0A1R1YNN9_9FUNG</name>
<keyword evidence="8" id="KW-0066">ATP synthesis</keyword>
<evidence type="ECO:0000313" key="10">
    <source>
        <dbReference type="Proteomes" id="UP000187429"/>
    </source>
</evidence>
<comment type="subcellular location">
    <subcellularLocation>
        <location evidence="1">Membrane</location>
    </subcellularLocation>
</comment>
<evidence type="ECO:0000256" key="2">
    <source>
        <dbReference type="ARBA" id="ARBA00007046"/>
    </source>
</evidence>
<evidence type="ECO:0000256" key="6">
    <source>
        <dbReference type="ARBA" id="ARBA00023065"/>
    </source>
</evidence>
<evidence type="ECO:0000256" key="3">
    <source>
        <dbReference type="ARBA" id="ARBA00014723"/>
    </source>
</evidence>
<dbReference type="Proteomes" id="UP000187429">
    <property type="component" value="Unassembled WGS sequence"/>
</dbReference>
<proteinExistence type="inferred from homology"/>
<dbReference type="PANTHER" id="PTHR11910">
    <property type="entry name" value="ATP SYNTHASE DELTA CHAIN"/>
    <property type="match status" value="1"/>
</dbReference>
<comment type="caution">
    <text evidence="9">The sequence shown here is derived from an EMBL/GenBank/DDBJ whole genome shotgun (WGS) entry which is preliminary data.</text>
</comment>
<dbReference type="NCBIfam" id="TIGR01145">
    <property type="entry name" value="ATP_synt_delta"/>
    <property type="match status" value="1"/>
</dbReference>
<accession>A0A1R1YNN9</accession>
<dbReference type="OrthoDB" id="1262810at2759"/>
<dbReference type="SUPFAM" id="SSF47928">
    <property type="entry name" value="N-terminal domain of the delta subunit of the F1F0-ATP synthase"/>
    <property type="match status" value="1"/>
</dbReference>
<comment type="similarity">
    <text evidence="2">Belongs to the ATPase delta chain family.</text>
</comment>
<gene>
    <name evidence="9" type="ORF">AYI69_g1999</name>
</gene>
<dbReference type="GO" id="GO:0046933">
    <property type="term" value="F:proton-transporting ATP synthase activity, rotational mechanism"/>
    <property type="evidence" value="ECO:0007669"/>
    <property type="project" value="InterPro"/>
</dbReference>
<keyword evidence="6" id="KW-0406">Ion transport</keyword>
<dbReference type="PRINTS" id="PR00125">
    <property type="entry name" value="ATPASEDELTA"/>
</dbReference>
<dbReference type="HAMAP" id="MF_01416">
    <property type="entry name" value="ATP_synth_delta_bact"/>
    <property type="match status" value="1"/>
</dbReference>
<evidence type="ECO:0000256" key="4">
    <source>
        <dbReference type="ARBA" id="ARBA00022448"/>
    </source>
</evidence>
<protein>
    <recommendedName>
        <fullName evidence="3">ATP synthase subunit 5, mitochondrial</fullName>
    </recommendedName>
</protein>
<dbReference type="Gene3D" id="1.10.520.20">
    <property type="entry name" value="N-terminal domain of the delta subunit of the F1F0-ATP synthase"/>
    <property type="match status" value="1"/>
</dbReference>
<dbReference type="GO" id="GO:0016020">
    <property type="term" value="C:membrane"/>
    <property type="evidence" value="ECO:0007669"/>
    <property type="project" value="UniProtKB-SubCell"/>
</dbReference>
<evidence type="ECO:0000256" key="7">
    <source>
        <dbReference type="ARBA" id="ARBA00023136"/>
    </source>
</evidence>
<dbReference type="InterPro" id="IPR020781">
    <property type="entry name" value="ATPase_OSCP/d_CS"/>
</dbReference>
<evidence type="ECO:0000256" key="8">
    <source>
        <dbReference type="ARBA" id="ARBA00023310"/>
    </source>
</evidence>
<keyword evidence="5" id="KW-0375">Hydrogen ion transport</keyword>
<dbReference type="PROSITE" id="PS00389">
    <property type="entry name" value="ATPASE_DELTA"/>
    <property type="match status" value="1"/>
</dbReference>
<organism evidence="9 10">
    <name type="scientific">Smittium culicis</name>
    <dbReference type="NCBI Taxonomy" id="133412"/>
    <lineage>
        <taxon>Eukaryota</taxon>
        <taxon>Fungi</taxon>
        <taxon>Fungi incertae sedis</taxon>
        <taxon>Zoopagomycota</taxon>
        <taxon>Kickxellomycotina</taxon>
        <taxon>Harpellomycetes</taxon>
        <taxon>Harpellales</taxon>
        <taxon>Legeriomycetaceae</taxon>
        <taxon>Smittium</taxon>
    </lineage>
</organism>